<name>A0A517LIH4_9PEZI</name>
<feature type="compositionally biased region" description="Polar residues" evidence="9">
    <location>
        <begin position="852"/>
        <end position="864"/>
    </location>
</feature>
<feature type="domain" description="Autophagy protein ATG17-like" evidence="10">
    <location>
        <begin position="97"/>
        <end position="458"/>
    </location>
</feature>
<protein>
    <recommendedName>
        <fullName evidence="2 7">Autophagy-related protein 11</fullName>
    </recommendedName>
</protein>
<dbReference type="GO" id="GO:0034517">
    <property type="term" value="P:ribophagy"/>
    <property type="evidence" value="ECO:0007669"/>
    <property type="project" value="TreeGrafter"/>
</dbReference>
<comment type="subcellular location">
    <subcellularLocation>
        <location evidence="7">Preautophagosomal structure membrane</location>
        <topology evidence="7">Peripheral membrane protein</topology>
    </subcellularLocation>
    <subcellularLocation>
        <location evidence="7">Vacuole membrane</location>
        <topology evidence="7">Peripheral membrane protein</topology>
    </subcellularLocation>
    <text evidence="7">During pexophagy, accumulates in the vacuolar membrane region, where the peroxisomes contact the vacuole.</text>
</comment>
<feature type="compositionally biased region" description="Low complexity" evidence="9">
    <location>
        <begin position="1287"/>
        <end position="1303"/>
    </location>
</feature>
<evidence type="ECO:0000256" key="7">
    <source>
        <dbReference type="RuleBase" id="RU367075"/>
    </source>
</evidence>
<dbReference type="InterPro" id="IPR045326">
    <property type="entry name" value="ATG17-like_dom"/>
</dbReference>
<keyword evidence="5 7" id="KW-0072">Autophagy</keyword>
<reference evidence="12 13" key="1">
    <citation type="submission" date="2019-07" db="EMBL/GenBank/DDBJ databases">
        <title>Finished genome of Venturia effusa.</title>
        <authorList>
            <person name="Young C.A."/>
            <person name="Cox M.P."/>
            <person name="Ganley A.R.D."/>
            <person name="David W.J."/>
        </authorList>
    </citation>
    <scope>NUCLEOTIDE SEQUENCE [LARGE SCALE GENOMIC DNA]</scope>
    <source>
        <strain evidence="13">albino</strain>
    </source>
</reference>
<feature type="compositionally biased region" description="Low complexity" evidence="9">
    <location>
        <begin position="1397"/>
        <end position="1423"/>
    </location>
</feature>
<evidence type="ECO:0000259" key="11">
    <source>
        <dbReference type="Pfam" id="PF10377"/>
    </source>
</evidence>
<evidence type="ECO:0000256" key="9">
    <source>
        <dbReference type="SAM" id="MobiDB-lite"/>
    </source>
</evidence>
<dbReference type="GO" id="GO:0034045">
    <property type="term" value="C:phagophore assembly site membrane"/>
    <property type="evidence" value="ECO:0007669"/>
    <property type="project" value="UniProtKB-SubCell"/>
</dbReference>
<dbReference type="Pfam" id="PF04108">
    <property type="entry name" value="ATG17_like"/>
    <property type="match status" value="1"/>
</dbReference>
<dbReference type="GO" id="GO:0000422">
    <property type="term" value="P:autophagy of mitochondrion"/>
    <property type="evidence" value="ECO:0007669"/>
    <property type="project" value="TreeGrafter"/>
</dbReference>
<dbReference type="GO" id="GO:0015031">
    <property type="term" value="P:protein transport"/>
    <property type="evidence" value="ECO:0007669"/>
    <property type="project" value="UniProtKB-KW"/>
</dbReference>
<dbReference type="GO" id="GO:1903599">
    <property type="term" value="P:positive regulation of autophagy of mitochondrion"/>
    <property type="evidence" value="ECO:0007669"/>
    <property type="project" value="UniProtKB-UniRule"/>
</dbReference>
<feature type="compositionally biased region" description="Low complexity" evidence="9">
    <location>
        <begin position="1350"/>
        <end position="1364"/>
    </location>
</feature>
<dbReference type="OrthoDB" id="447953at2759"/>
<comment type="similarity">
    <text evidence="1 7">Belongs to the ATG11 family.</text>
</comment>
<sequence length="1450" mass="161263">MSLRIYIIPTGDSIQNTGPPPTSLEGLRSWVAEATSIPAHDQILLTPKGRHVKLQTLLTETELYLYDRELFTVSNAKDAVQLSLLPEPWSPEDFPDTLSNQNSLKSWQTLFKERRTWATEIFQTCKTIGATASDYIAKRAVIDQGLRIATLTHEGHMRALEQKYSEGKTWLEEISRETSTNLQAWEDNLAKIDSIPAIPGFAPFFESAETVGRKNPGKRLADGSTLATFIDKTATTKAVTESQKILDTLNGQLQGCKLAIERMGIQYEELMKDLDTSQSRSLRDDPEEPSRQLQEVQVIADKIAADCEHVLGLNNDPKSLAQASKIALLHTKNFCPNLRECAKEIDDLLNHVVEQKNATVQRALQNLQTIASIESSLAAVTKDLSSLQIPDESIAAFDRVSLIGRLPLVYGSILLEATRRKEWVEKLKHDSAALAEELAVYQEEEQKRRKRWFRGVNDVVGESAEGKVLGVEINLRGEDHPWPDVSRQDLDDYMKHLQRADGMESTVESLEQMIKDLDRPTKQQVKRAKAFKMGSIHEAGFGKGSLMIRGDDEVRLIKEANLKLEEEARGYKSRIRKLEDLLHRQSHVNRLSMVNGSQNSPLTEPTTPTTEADRQVPPGSPRPHDSMSRRSSIASRRFSSNLAKEDKEMLRRVLQLESELASEKDARAALTKTAAARRASDETTLRQIEEANSTKKDLMENLEALQREFADERRSLEVEISKHKLKIEEMEDELDRLLGSRDNERTGIDAKVQSLVTELEQLRQEAAEDLRKAENRAETFEAAFNRREELESDRHVVLKGVYASLTEDPVPEDPAKVVTDLEELAQKSANHVRELSHAVSLAKSENKNLQSLLEGQRNDNSNLATKLEEQEERMRSIREELSSGKEKASSLASELQNEREHLKDLRTKFAEGETGSESLRQRIEEEQAKVSDMSTKLAEARSHVNGLDVELLSLQTKHRKLQDLYNASGTRLHQRSQRARIISQRLYAQNDRLNRLLESLGFTVTFQEQGMAVARASKSAASTVLGLGADGAASMHRSVAAPPSALRLLDDLSDLSPLLWMEKDSPEDEEAKFQDFMARIDRFNLDTFSEAITKRIRDMEHTARKWQKEARAYRDKSQRVQSEAHERIAFRGFKAGDLALFLPTRNQVSRPWAAFNIGAPHYFLKEQDSFRLANRDHLVARITKIDERIVDLTKAMGTSRTSHLAADGRSITESEGGMSFEDDNPFDLSDGLRWYLLEAQEEKIGAPSTPGLGKATVSAANVDARGSIRISSSKKKTSDAVEEASKALSRSLDSRRSSQSSKKNVPVGLGVGKAGSNEALRTETPPENGRSPGPGPSHLRTTSDAESMQPAAAVDSGAPAAVEASTLDEQGAAAAVSSPPSNKVMRPSFGSLRRNASSQSSNGGSGQVSRPIGAAPAPANAARGRGGIWDSLFNLDVSFEAPSTPLRRRK</sequence>
<dbReference type="EMBL" id="CP042197">
    <property type="protein sequence ID" value="QDS75442.1"/>
    <property type="molecule type" value="Genomic_DNA"/>
</dbReference>
<dbReference type="Pfam" id="PF10377">
    <property type="entry name" value="ATG11"/>
    <property type="match status" value="1"/>
</dbReference>
<dbReference type="GO" id="GO:0000045">
    <property type="term" value="P:autophagosome assembly"/>
    <property type="evidence" value="ECO:0007669"/>
    <property type="project" value="UniProtKB-UniRule"/>
</dbReference>
<keyword evidence="3 7" id="KW-0813">Transport</keyword>
<evidence type="ECO:0000313" key="12">
    <source>
        <dbReference type="EMBL" id="QDS75442.1"/>
    </source>
</evidence>
<evidence type="ECO:0000256" key="1">
    <source>
        <dbReference type="ARBA" id="ARBA00009729"/>
    </source>
</evidence>
<evidence type="ECO:0000256" key="3">
    <source>
        <dbReference type="ARBA" id="ARBA00022448"/>
    </source>
</evidence>
<dbReference type="PANTHER" id="PTHR13222">
    <property type="entry name" value="RB1-INDUCIBLE COILED-COIL"/>
    <property type="match status" value="1"/>
</dbReference>
<keyword evidence="7" id="KW-0926">Vacuole</keyword>
<dbReference type="PANTHER" id="PTHR13222:SF1">
    <property type="entry name" value="RB1-INDUCIBLE COILED-COIL PROTEIN 1"/>
    <property type="match status" value="1"/>
</dbReference>
<keyword evidence="6 8" id="KW-0175">Coiled coil</keyword>
<dbReference type="STRING" id="50376.A0A517LIH4"/>
<evidence type="ECO:0000259" key="10">
    <source>
        <dbReference type="Pfam" id="PF04108"/>
    </source>
</evidence>
<evidence type="ECO:0000313" key="13">
    <source>
        <dbReference type="Proteomes" id="UP000316270"/>
    </source>
</evidence>
<keyword evidence="7" id="KW-0472">Membrane</keyword>
<dbReference type="GO" id="GO:0019901">
    <property type="term" value="F:protein kinase binding"/>
    <property type="evidence" value="ECO:0007669"/>
    <property type="project" value="TreeGrafter"/>
</dbReference>
<dbReference type="Proteomes" id="UP000316270">
    <property type="component" value="Chromosome 13"/>
</dbReference>
<dbReference type="GO" id="GO:0005774">
    <property type="term" value="C:vacuolar membrane"/>
    <property type="evidence" value="ECO:0007669"/>
    <property type="project" value="UniProtKB-SubCell"/>
</dbReference>
<keyword evidence="4 7" id="KW-0653">Protein transport</keyword>
<keyword evidence="13" id="KW-1185">Reference proteome</keyword>
<feature type="domain" description="Autophagy-related protein 11 C-terminal" evidence="11">
    <location>
        <begin position="1090"/>
        <end position="1241"/>
    </location>
</feature>
<dbReference type="GO" id="GO:0034727">
    <property type="term" value="P:piecemeal microautophagy of the nucleus"/>
    <property type="evidence" value="ECO:0007669"/>
    <property type="project" value="TreeGrafter"/>
</dbReference>
<feature type="compositionally biased region" description="Polar residues" evidence="9">
    <location>
        <begin position="589"/>
        <end position="602"/>
    </location>
</feature>
<dbReference type="GO" id="GO:0061709">
    <property type="term" value="P:reticulophagy"/>
    <property type="evidence" value="ECO:0007669"/>
    <property type="project" value="TreeGrafter"/>
</dbReference>
<dbReference type="InterPro" id="IPR040040">
    <property type="entry name" value="ATG11"/>
</dbReference>
<dbReference type="GO" id="GO:1990316">
    <property type="term" value="C:Atg1/ULK1 kinase complex"/>
    <property type="evidence" value="ECO:0007669"/>
    <property type="project" value="TreeGrafter"/>
</dbReference>
<dbReference type="InterPro" id="IPR019460">
    <property type="entry name" value="Atg11_C"/>
</dbReference>
<feature type="region of interest" description="Disordered" evidence="9">
    <location>
        <begin position="852"/>
        <end position="888"/>
    </location>
</feature>
<feature type="region of interest" description="Disordered" evidence="9">
    <location>
        <begin position="1287"/>
        <end position="1426"/>
    </location>
</feature>
<evidence type="ECO:0000256" key="5">
    <source>
        <dbReference type="ARBA" id="ARBA00023006"/>
    </source>
</evidence>
<accession>A0A517LIH4</accession>
<proteinExistence type="inferred from homology"/>
<comment type="function">
    <text evidence="7">Involved in cytoplasm to vacuole transport (Cvt), pexophagy, mitophagy and nucleophagy. Recruits mitochondria for their selective degradation via autophagy (mitophagy) during starvation. Works as scaffold proteins that recruit ATG proteins to the pre-autophagosome (PAS), the site of vesicle/autophagosome formation. Required for the Cvt vesicles completion.</text>
</comment>
<gene>
    <name evidence="12" type="ORF">FKW77_003958</name>
</gene>
<feature type="compositionally biased region" description="Low complexity" evidence="9">
    <location>
        <begin position="629"/>
        <end position="640"/>
    </location>
</feature>
<feature type="coiled-coil region" evidence="8">
    <location>
        <begin position="1096"/>
        <end position="1123"/>
    </location>
</feature>
<comment type="subunit">
    <text evidence="7">Homodimer.</text>
</comment>
<evidence type="ECO:0000256" key="4">
    <source>
        <dbReference type="ARBA" id="ARBA00022927"/>
    </source>
</evidence>
<feature type="region of interest" description="Disordered" evidence="9">
    <location>
        <begin position="589"/>
        <end position="640"/>
    </location>
</feature>
<evidence type="ECO:0000256" key="8">
    <source>
        <dbReference type="SAM" id="Coils"/>
    </source>
</evidence>
<organism evidence="12 13">
    <name type="scientific">Venturia effusa</name>
    <dbReference type="NCBI Taxonomy" id="50376"/>
    <lineage>
        <taxon>Eukaryota</taxon>
        <taxon>Fungi</taxon>
        <taxon>Dikarya</taxon>
        <taxon>Ascomycota</taxon>
        <taxon>Pezizomycotina</taxon>
        <taxon>Dothideomycetes</taxon>
        <taxon>Pleosporomycetidae</taxon>
        <taxon>Venturiales</taxon>
        <taxon>Venturiaceae</taxon>
        <taxon>Venturia</taxon>
    </lineage>
</organism>
<feature type="compositionally biased region" description="Basic and acidic residues" evidence="9">
    <location>
        <begin position="866"/>
        <end position="888"/>
    </location>
</feature>
<evidence type="ECO:0000256" key="6">
    <source>
        <dbReference type="ARBA" id="ARBA00023054"/>
    </source>
</evidence>
<feature type="region of interest" description="Disordered" evidence="9">
    <location>
        <begin position="1201"/>
        <end position="1222"/>
    </location>
</feature>
<feature type="coiled-coil region" evidence="8">
    <location>
        <begin position="653"/>
        <end position="790"/>
    </location>
</feature>
<evidence type="ECO:0000256" key="2">
    <source>
        <dbReference type="ARBA" id="ARBA00013804"/>
    </source>
</evidence>
<dbReference type="GO" id="GO:0060090">
    <property type="term" value="F:molecular adaptor activity"/>
    <property type="evidence" value="ECO:0007669"/>
    <property type="project" value="TreeGrafter"/>
</dbReference>